<name>A0A4U5NR64_STECR</name>
<keyword evidence="2" id="KW-0472">Membrane</keyword>
<evidence type="ECO:0000256" key="1">
    <source>
        <dbReference type="SAM" id="MobiDB-lite"/>
    </source>
</evidence>
<keyword evidence="4" id="KW-1185">Reference proteome</keyword>
<proteinExistence type="predicted"/>
<protein>
    <submittedName>
        <fullName evidence="3">Uncharacterized protein</fullName>
    </submittedName>
</protein>
<sequence>MTLRPLSGLRIRTRRRRSEKGRPEFAESLRISAGVSSPSSRVSDVSQFQKAPFQANYQQSFTETASVASSFAGPYPLRPVLYAPSQQTIMSEYTHYPHNYVKKLNQGVPRPPSLEGTGQPRPKRDRMESLRQFCAKPCSKLIFLLLLLLIIAAVIIAIVLSQTLTPKNHFKFSCYGGH</sequence>
<evidence type="ECO:0000313" key="3">
    <source>
        <dbReference type="EMBL" id="TKR86349.1"/>
    </source>
</evidence>
<dbReference type="EMBL" id="AZBU02000003">
    <property type="protein sequence ID" value="TKR86349.1"/>
    <property type="molecule type" value="Genomic_DNA"/>
</dbReference>
<feature type="transmembrane region" description="Helical" evidence="2">
    <location>
        <begin position="141"/>
        <end position="160"/>
    </location>
</feature>
<reference evidence="3 4" key="1">
    <citation type="journal article" date="2015" name="Genome Biol.">
        <title>Comparative genomics of Steinernema reveals deeply conserved gene regulatory networks.</title>
        <authorList>
            <person name="Dillman A.R."/>
            <person name="Macchietto M."/>
            <person name="Porter C.F."/>
            <person name="Rogers A."/>
            <person name="Williams B."/>
            <person name="Antoshechkin I."/>
            <person name="Lee M.M."/>
            <person name="Goodwin Z."/>
            <person name="Lu X."/>
            <person name="Lewis E.E."/>
            <person name="Goodrich-Blair H."/>
            <person name="Stock S.P."/>
            <person name="Adams B.J."/>
            <person name="Sternberg P.W."/>
            <person name="Mortazavi A."/>
        </authorList>
    </citation>
    <scope>NUCLEOTIDE SEQUENCE [LARGE SCALE GENOMIC DNA]</scope>
    <source>
        <strain evidence="3 4">ALL</strain>
    </source>
</reference>
<dbReference type="Proteomes" id="UP000298663">
    <property type="component" value="Unassembled WGS sequence"/>
</dbReference>
<evidence type="ECO:0000313" key="4">
    <source>
        <dbReference type="Proteomes" id="UP000298663"/>
    </source>
</evidence>
<keyword evidence="2" id="KW-1133">Transmembrane helix</keyword>
<keyword evidence="2" id="KW-0812">Transmembrane</keyword>
<feature type="region of interest" description="Disordered" evidence="1">
    <location>
        <begin position="106"/>
        <end position="125"/>
    </location>
</feature>
<comment type="caution">
    <text evidence="3">The sequence shown here is derived from an EMBL/GenBank/DDBJ whole genome shotgun (WGS) entry which is preliminary data.</text>
</comment>
<organism evidence="3 4">
    <name type="scientific">Steinernema carpocapsae</name>
    <name type="common">Entomopathogenic nematode</name>
    <dbReference type="NCBI Taxonomy" id="34508"/>
    <lineage>
        <taxon>Eukaryota</taxon>
        <taxon>Metazoa</taxon>
        <taxon>Ecdysozoa</taxon>
        <taxon>Nematoda</taxon>
        <taxon>Chromadorea</taxon>
        <taxon>Rhabditida</taxon>
        <taxon>Tylenchina</taxon>
        <taxon>Panagrolaimomorpha</taxon>
        <taxon>Strongyloidoidea</taxon>
        <taxon>Steinernematidae</taxon>
        <taxon>Steinernema</taxon>
    </lineage>
</organism>
<dbReference type="AlphaFoldDB" id="A0A4U5NR64"/>
<reference evidence="3 4" key="2">
    <citation type="journal article" date="2019" name="G3 (Bethesda)">
        <title>Hybrid Assembly of the Genome of the Entomopathogenic Nematode Steinernema carpocapsae Identifies the X-Chromosome.</title>
        <authorList>
            <person name="Serra L."/>
            <person name="Macchietto M."/>
            <person name="Macias-Munoz A."/>
            <person name="McGill C.J."/>
            <person name="Rodriguez I.M."/>
            <person name="Rodriguez B."/>
            <person name="Murad R."/>
            <person name="Mortazavi A."/>
        </authorList>
    </citation>
    <scope>NUCLEOTIDE SEQUENCE [LARGE SCALE GENOMIC DNA]</scope>
    <source>
        <strain evidence="3 4">ALL</strain>
    </source>
</reference>
<evidence type="ECO:0000256" key="2">
    <source>
        <dbReference type="SAM" id="Phobius"/>
    </source>
</evidence>
<gene>
    <name evidence="3" type="ORF">L596_010957</name>
</gene>
<accession>A0A4U5NR64</accession>